<dbReference type="RefSeq" id="WP_007618498.1">
    <property type="nucleotide sequence ID" value="NZ_BAEO01000018.1"/>
</dbReference>
<comment type="similarity">
    <text evidence="2">Belongs to the DegT/DnrJ/EryC1 family.</text>
</comment>
<reference evidence="3 4" key="1">
    <citation type="journal article" date="2017" name="Antonie Van Leeuwenhoek">
        <title>Rhizobium rhizosphaerae sp. nov., a novel species isolated from rice rhizosphere.</title>
        <authorList>
            <person name="Zhao J.J."/>
            <person name="Zhang J."/>
            <person name="Zhang R.J."/>
            <person name="Zhang C.W."/>
            <person name="Yin H.Q."/>
            <person name="Zhang X.X."/>
        </authorList>
    </citation>
    <scope>NUCLEOTIDE SEQUENCE [LARGE SCALE GENOMIC DNA]</scope>
    <source>
        <strain evidence="3 4">BSs20135</strain>
    </source>
</reference>
<dbReference type="eggNOG" id="COG0399">
    <property type="taxonomic scope" value="Bacteria"/>
</dbReference>
<gene>
    <name evidence="3" type="ORF">GARC_1584</name>
</gene>
<dbReference type="InterPro" id="IPR015421">
    <property type="entry name" value="PyrdxlP-dep_Trfase_major"/>
</dbReference>
<dbReference type="GO" id="GO:0030170">
    <property type="term" value="F:pyridoxal phosphate binding"/>
    <property type="evidence" value="ECO:0007669"/>
    <property type="project" value="TreeGrafter"/>
</dbReference>
<dbReference type="EMBL" id="BAEO01000018">
    <property type="protein sequence ID" value="GAC18556.1"/>
    <property type="molecule type" value="Genomic_DNA"/>
</dbReference>
<evidence type="ECO:0000256" key="1">
    <source>
        <dbReference type="ARBA" id="ARBA00022898"/>
    </source>
</evidence>
<dbReference type="PANTHER" id="PTHR30244">
    <property type="entry name" value="TRANSAMINASE"/>
    <property type="match status" value="1"/>
</dbReference>
<evidence type="ECO:0000313" key="4">
    <source>
        <dbReference type="Proteomes" id="UP000006327"/>
    </source>
</evidence>
<dbReference type="OrthoDB" id="9777744at2"/>
<dbReference type="STRING" id="493475.GARC_1584"/>
<evidence type="ECO:0008006" key="5">
    <source>
        <dbReference type="Google" id="ProtNLM"/>
    </source>
</evidence>
<name>K6Y3L4_9ALTE</name>
<dbReference type="GO" id="GO:0008483">
    <property type="term" value="F:transaminase activity"/>
    <property type="evidence" value="ECO:0007669"/>
    <property type="project" value="TreeGrafter"/>
</dbReference>
<dbReference type="GO" id="GO:0000271">
    <property type="term" value="P:polysaccharide biosynthetic process"/>
    <property type="evidence" value="ECO:0007669"/>
    <property type="project" value="TreeGrafter"/>
</dbReference>
<dbReference type="AlphaFoldDB" id="K6Y3L4"/>
<accession>K6Y3L4</accession>
<organism evidence="3 4">
    <name type="scientific">Paraglaciecola arctica BSs20135</name>
    <dbReference type="NCBI Taxonomy" id="493475"/>
    <lineage>
        <taxon>Bacteria</taxon>
        <taxon>Pseudomonadati</taxon>
        <taxon>Pseudomonadota</taxon>
        <taxon>Gammaproteobacteria</taxon>
        <taxon>Alteromonadales</taxon>
        <taxon>Alteromonadaceae</taxon>
        <taxon>Paraglaciecola</taxon>
    </lineage>
</organism>
<evidence type="ECO:0000313" key="3">
    <source>
        <dbReference type="EMBL" id="GAC18556.1"/>
    </source>
</evidence>
<dbReference type="InterPro" id="IPR000653">
    <property type="entry name" value="DegT/StrS_aminotransferase"/>
</dbReference>
<comment type="caution">
    <text evidence="3">The sequence shown here is derived from an EMBL/GenBank/DDBJ whole genome shotgun (WGS) entry which is preliminary data.</text>
</comment>
<dbReference type="InterPro" id="IPR015424">
    <property type="entry name" value="PyrdxlP-dep_Trfase"/>
</dbReference>
<keyword evidence="1" id="KW-0663">Pyridoxal phosphate</keyword>
<sequence length="348" mass="39969">MTLFFTTPIANARDYPLPHILGLPSTPEITTASKRWLLNVNNHIYTMDSARSGLYILATSLRSKSVWLPSYHCPALVEPFLAAGITVNFYPICSDLKPDFNFLNSNVGKFENIVGIRYFGFDCGIEKLSEFCKKNQNILIEDLAHAAFPSHIYGQAAVTSLVKFYPLSSGAELIVNSNFEAIEKVQENYANLPKKFVQQFNNLYRKVKCKLGFLKKKQWLYLDIDSMTSWISAADELVLSYTDHINVKKVRRDNYQVLANRLANNKYGTVLFPELDSNTVPYVLPFLIHDEAVFVKMRKAGIQIYRWEELAESRCQQSKLYRQKIIQIPCHQNIEQSDIDYIIQVLNQ</sequence>
<proteinExistence type="inferred from homology"/>
<dbReference type="PANTHER" id="PTHR30244:SF34">
    <property type="entry name" value="DTDP-4-AMINO-4,6-DIDEOXYGALACTOSE TRANSAMINASE"/>
    <property type="match status" value="1"/>
</dbReference>
<keyword evidence="4" id="KW-1185">Reference proteome</keyword>
<evidence type="ECO:0000256" key="2">
    <source>
        <dbReference type="ARBA" id="ARBA00037999"/>
    </source>
</evidence>
<dbReference type="Proteomes" id="UP000006327">
    <property type="component" value="Unassembled WGS sequence"/>
</dbReference>
<dbReference type="Gene3D" id="3.40.640.10">
    <property type="entry name" value="Type I PLP-dependent aspartate aminotransferase-like (Major domain)"/>
    <property type="match status" value="1"/>
</dbReference>
<protein>
    <recommendedName>
        <fullName evidence="5">DegT/DnrJ/EryC1/StrS aminotransferase family protein</fullName>
    </recommendedName>
</protein>
<dbReference type="SUPFAM" id="SSF53383">
    <property type="entry name" value="PLP-dependent transferases"/>
    <property type="match status" value="1"/>
</dbReference>